<dbReference type="Pfam" id="PF00583">
    <property type="entry name" value="Acetyltransf_1"/>
    <property type="match status" value="1"/>
</dbReference>
<dbReference type="OrthoDB" id="5381450at2"/>
<evidence type="ECO:0000259" key="3">
    <source>
        <dbReference type="PROSITE" id="PS51186"/>
    </source>
</evidence>
<dbReference type="STRING" id="1192034.CAP_2110"/>
<dbReference type="eggNOG" id="COG0456">
    <property type="taxonomic scope" value="Bacteria"/>
</dbReference>
<dbReference type="PANTHER" id="PTHR43877">
    <property type="entry name" value="AMINOALKYLPHOSPHONATE N-ACETYLTRANSFERASE-RELATED-RELATED"/>
    <property type="match status" value="1"/>
</dbReference>
<feature type="domain" description="N-acetyltransferase" evidence="3">
    <location>
        <begin position="24"/>
        <end position="189"/>
    </location>
</feature>
<evidence type="ECO:0000256" key="1">
    <source>
        <dbReference type="ARBA" id="ARBA00022679"/>
    </source>
</evidence>
<dbReference type="SUPFAM" id="SSF55729">
    <property type="entry name" value="Acyl-CoA N-acyltransferases (Nat)"/>
    <property type="match status" value="1"/>
</dbReference>
<dbReference type="Gene3D" id="3.40.630.30">
    <property type="match status" value="1"/>
</dbReference>
<protein>
    <submittedName>
        <fullName evidence="4">Acetyltransferase, GNAT family</fullName>
    </submittedName>
</protein>
<dbReference type="InterPro" id="IPR016181">
    <property type="entry name" value="Acyl_CoA_acyltransferase"/>
</dbReference>
<evidence type="ECO:0000256" key="2">
    <source>
        <dbReference type="ARBA" id="ARBA00023315"/>
    </source>
</evidence>
<sequence length="295" mass="31182">MSATAPPASPAPPAPPAPIAPAALTVRPATAADYPCFSRFFQELGTGDPVPPPERWTETMAPATVFFDEPAGRAVAYAYVQVLSGTGYVRHIVVDPDQRGRGVGRAVMAGVASRLVEAGCGRWCLNVKPDNTAAIRLYTSVGMAPAHLSTAFRFGWDLVPRLPRGARPMPERSVTPADDAAIEATFAMPAGQIAETRRNARNVLLSLVDPHREGTPPLAFASFDPHFPGAFPFRVLDPTLAAPLLDAIHPHALPDPPYMQIVSEDAALTAALAAAGATVRLEILHMRGKLPLPGA</sequence>
<dbReference type="AlphaFoldDB" id="A0A017TBC9"/>
<dbReference type="RefSeq" id="WP_052374968.1">
    <property type="nucleotide sequence ID" value="NZ_ASRX01000017.1"/>
</dbReference>
<evidence type="ECO:0000313" key="5">
    <source>
        <dbReference type="Proteomes" id="UP000019678"/>
    </source>
</evidence>
<dbReference type="PROSITE" id="PS51186">
    <property type="entry name" value="GNAT"/>
    <property type="match status" value="1"/>
</dbReference>
<keyword evidence="5" id="KW-1185">Reference proteome</keyword>
<dbReference type="CDD" id="cd04301">
    <property type="entry name" value="NAT_SF"/>
    <property type="match status" value="1"/>
</dbReference>
<keyword evidence="1 4" id="KW-0808">Transferase</keyword>
<dbReference type="EMBL" id="ASRX01000017">
    <property type="protein sequence ID" value="EYF06232.1"/>
    <property type="molecule type" value="Genomic_DNA"/>
</dbReference>
<dbReference type="GO" id="GO:0016747">
    <property type="term" value="F:acyltransferase activity, transferring groups other than amino-acyl groups"/>
    <property type="evidence" value="ECO:0007669"/>
    <property type="project" value="InterPro"/>
</dbReference>
<gene>
    <name evidence="4" type="ORF">CAP_2110</name>
</gene>
<dbReference type="Proteomes" id="UP000019678">
    <property type="component" value="Unassembled WGS sequence"/>
</dbReference>
<proteinExistence type="predicted"/>
<reference evidence="4 5" key="1">
    <citation type="submission" date="2013-05" db="EMBL/GenBank/DDBJ databases">
        <title>Genome assembly of Chondromyces apiculatus DSM 436.</title>
        <authorList>
            <person name="Sharma G."/>
            <person name="Khatri I."/>
            <person name="Kaur C."/>
            <person name="Mayilraj S."/>
            <person name="Subramanian S."/>
        </authorList>
    </citation>
    <scope>NUCLEOTIDE SEQUENCE [LARGE SCALE GENOMIC DNA]</scope>
    <source>
        <strain evidence="4 5">DSM 436</strain>
    </source>
</reference>
<keyword evidence="2" id="KW-0012">Acyltransferase</keyword>
<organism evidence="4 5">
    <name type="scientific">Chondromyces apiculatus DSM 436</name>
    <dbReference type="NCBI Taxonomy" id="1192034"/>
    <lineage>
        <taxon>Bacteria</taxon>
        <taxon>Pseudomonadati</taxon>
        <taxon>Myxococcota</taxon>
        <taxon>Polyangia</taxon>
        <taxon>Polyangiales</taxon>
        <taxon>Polyangiaceae</taxon>
        <taxon>Chondromyces</taxon>
    </lineage>
</organism>
<dbReference type="InterPro" id="IPR000182">
    <property type="entry name" value="GNAT_dom"/>
</dbReference>
<accession>A0A017TBC9</accession>
<comment type="caution">
    <text evidence="4">The sequence shown here is derived from an EMBL/GenBank/DDBJ whole genome shotgun (WGS) entry which is preliminary data.</text>
</comment>
<name>A0A017TBC9_9BACT</name>
<evidence type="ECO:0000313" key="4">
    <source>
        <dbReference type="EMBL" id="EYF06232.1"/>
    </source>
</evidence>
<dbReference type="InterPro" id="IPR050832">
    <property type="entry name" value="Bact_Acetyltransf"/>
</dbReference>